<evidence type="ECO:0000313" key="13">
    <source>
        <dbReference type="Proteomes" id="UP000188342"/>
    </source>
</evidence>
<evidence type="ECO:0000256" key="6">
    <source>
        <dbReference type="NCBIfam" id="TIGR01798"/>
    </source>
</evidence>
<accession>A0A1R4KBG3</accession>
<dbReference type="NCBIfam" id="TIGR01798">
    <property type="entry name" value="cit_synth_I"/>
    <property type="match status" value="1"/>
</dbReference>
<dbReference type="PIRSF" id="PIRSF001369">
    <property type="entry name" value="Citrate_synth"/>
    <property type="match status" value="1"/>
</dbReference>
<dbReference type="Gene3D" id="2.20.28.60">
    <property type="match status" value="1"/>
</dbReference>
<sequence>MVLQSQDPSADGRWDGATTGTETEPAMTSQTATLTIDGKTYELPVVTGTMGERALDISKLRATTGLITLDDGYGNTGSCSSAISFIDGERGILRYRGIPIEQLAAGKSSFVETAWLVIFGKLPTQAERDHFSELLSESSALHPDMSKHFEAFHESGHPMAIMNSMINAMSTHTRPRITDGESFLHATAHLMSKVRTIAAASYKTHKGEPLIYPRHDLKYVENLQHMMFSLPYRNYESTPEVQRALNLFFVLHADHEQNCSTSTVRMVASSQANLYTACSAGVAALWGPRHGGANMAAVQMLQQIHRSGMSTAEYVAQVKDKSTGIKLQGFGHRVYRNFDPRSRILKTAVDELLQAQGVHDPLLDIALELEDVALNDPYFVERKLYPNVDFYSGILLRAVGIPLNMYTVMFAIGRMPGWIANWKEATEDPAGRIYRPRQVYVGPDEVEWVPRDQR</sequence>
<feature type="region of interest" description="Disordered" evidence="11">
    <location>
        <begin position="1"/>
        <end position="29"/>
    </location>
</feature>
<evidence type="ECO:0000256" key="8">
    <source>
        <dbReference type="PIRSR" id="PIRSR001369-1"/>
    </source>
</evidence>
<evidence type="ECO:0000256" key="5">
    <source>
        <dbReference type="ARBA" id="ARBA00049288"/>
    </source>
</evidence>
<dbReference type="InterPro" id="IPR002020">
    <property type="entry name" value="Citrate_synthase"/>
</dbReference>
<evidence type="ECO:0000256" key="1">
    <source>
        <dbReference type="ARBA" id="ARBA00004751"/>
    </source>
</evidence>
<dbReference type="PANTHER" id="PTHR42871">
    <property type="entry name" value="CITRATE SYNTHASE"/>
    <property type="match status" value="1"/>
</dbReference>
<feature type="compositionally biased region" description="Polar residues" evidence="11">
    <location>
        <begin position="18"/>
        <end position="29"/>
    </location>
</feature>
<comment type="catalytic activity">
    <reaction evidence="5 9">
        <text>oxaloacetate + acetyl-CoA + H2O = citrate + CoA + H(+)</text>
        <dbReference type="Rhea" id="RHEA:16845"/>
        <dbReference type="ChEBI" id="CHEBI:15377"/>
        <dbReference type="ChEBI" id="CHEBI:15378"/>
        <dbReference type="ChEBI" id="CHEBI:16452"/>
        <dbReference type="ChEBI" id="CHEBI:16947"/>
        <dbReference type="ChEBI" id="CHEBI:57287"/>
        <dbReference type="ChEBI" id="CHEBI:57288"/>
        <dbReference type="EC" id="2.3.3.16"/>
    </reaction>
</comment>
<evidence type="ECO:0000256" key="3">
    <source>
        <dbReference type="ARBA" id="ARBA00022532"/>
    </source>
</evidence>
<evidence type="ECO:0000256" key="9">
    <source>
        <dbReference type="RuleBase" id="RU003370"/>
    </source>
</evidence>
<dbReference type="UniPathway" id="UPA00223">
    <property type="reaction ID" value="UER00717"/>
</dbReference>
<dbReference type="Pfam" id="PF00285">
    <property type="entry name" value="Citrate_synt"/>
    <property type="match status" value="1"/>
</dbReference>
<comment type="pathway">
    <text evidence="1 9">Carbohydrate metabolism; tricarboxylic acid cycle; isocitrate from oxaloacetate: step 1/2.</text>
</comment>
<dbReference type="FunFam" id="1.10.230.10:FF:000002">
    <property type="entry name" value="Citrate synthase"/>
    <property type="match status" value="1"/>
</dbReference>
<dbReference type="InterPro" id="IPR024176">
    <property type="entry name" value="Citrate_synthase_bac-typ"/>
</dbReference>
<dbReference type="InterPro" id="IPR010953">
    <property type="entry name" value="Citrate_synthase_typ-I"/>
</dbReference>
<name>A0A1R4KBG3_9ACTN</name>
<evidence type="ECO:0000313" key="12">
    <source>
        <dbReference type="EMBL" id="SJN41494.1"/>
    </source>
</evidence>
<feature type="active site" evidence="8">
    <location>
        <position position="389"/>
    </location>
</feature>
<feature type="active site" evidence="8">
    <location>
        <position position="332"/>
    </location>
</feature>
<protein>
    <recommendedName>
        <fullName evidence="6 7">Citrate synthase</fullName>
    </recommendedName>
</protein>
<organism evidence="12 13">
    <name type="scientific">Luteococcus japonicus LSP_Lj1</name>
    <dbReference type="NCBI Taxonomy" id="1255658"/>
    <lineage>
        <taxon>Bacteria</taxon>
        <taxon>Bacillati</taxon>
        <taxon>Actinomycetota</taxon>
        <taxon>Actinomycetes</taxon>
        <taxon>Propionibacteriales</taxon>
        <taxon>Propionibacteriaceae</taxon>
        <taxon>Luteococcus</taxon>
    </lineage>
</organism>
<dbReference type="STRING" id="1255658.FM114_12800"/>
<gene>
    <name evidence="12" type="ORF">FM114_12800</name>
</gene>
<dbReference type="Gene3D" id="1.10.230.10">
    <property type="entry name" value="Cytochrome P450-Terp, domain 2"/>
    <property type="match status" value="1"/>
</dbReference>
<dbReference type="PRINTS" id="PR00143">
    <property type="entry name" value="CITRTSNTHASE"/>
</dbReference>
<dbReference type="Gene3D" id="1.10.580.10">
    <property type="entry name" value="Citrate Synthase, domain 1"/>
    <property type="match status" value="1"/>
</dbReference>
<dbReference type="Proteomes" id="UP000188342">
    <property type="component" value="Unassembled WGS sequence"/>
</dbReference>
<dbReference type="GO" id="GO:0005737">
    <property type="term" value="C:cytoplasm"/>
    <property type="evidence" value="ECO:0007669"/>
    <property type="project" value="InterPro"/>
</dbReference>
<evidence type="ECO:0000256" key="4">
    <source>
        <dbReference type="ARBA" id="ARBA00022679"/>
    </source>
</evidence>
<evidence type="ECO:0000256" key="10">
    <source>
        <dbReference type="RuleBase" id="RU003406"/>
    </source>
</evidence>
<dbReference type="PROSITE" id="PS00480">
    <property type="entry name" value="CITRATE_SYNTHASE"/>
    <property type="match status" value="1"/>
</dbReference>
<dbReference type="AlphaFoldDB" id="A0A1R4KBG3"/>
<keyword evidence="3 9" id="KW-0816">Tricarboxylic acid cycle</keyword>
<evidence type="ECO:0000256" key="7">
    <source>
        <dbReference type="PIRNR" id="PIRNR001369"/>
    </source>
</evidence>
<evidence type="ECO:0000256" key="11">
    <source>
        <dbReference type="SAM" id="MobiDB-lite"/>
    </source>
</evidence>
<reference evidence="12 13" key="1">
    <citation type="submission" date="2017-02" db="EMBL/GenBank/DDBJ databases">
        <authorList>
            <person name="Peterson S.W."/>
        </authorList>
    </citation>
    <scope>NUCLEOTIDE SEQUENCE [LARGE SCALE GENOMIC DNA]</scope>
    <source>
        <strain evidence="12 13">LSP_Lj1</strain>
    </source>
</reference>
<dbReference type="SUPFAM" id="SSF48256">
    <property type="entry name" value="Citrate synthase"/>
    <property type="match status" value="1"/>
</dbReference>
<dbReference type="InterPro" id="IPR016142">
    <property type="entry name" value="Citrate_synth-like_lrg_a-sub"/>
</dbReference>
<evidence type="ECO:0000256" key="2">
    <source>
        <dbReference type="ARBA" id="ARBA00010566"/>
    </source>
</evidence>
<dbReference type="GO" id="GO:0006099">
    <property type="term" value="P:tricarboxylic acid cycle"/>
    <property type="evidence" value="ECO:0007669"/>
    <property type="project" value="UniProtKB-UniRule"/>
</dbReference>
<keyword evidence="13" id="KW-1185">Reference proteome</keyword>
<dbReference type="InterPro" id="IPR016143">
    <property type="entry name" value="Citrate_synth-like_sm_a-sub"/>
</dbReference>
<dbReference type="GO" id="GO:0036440">
    <property type="term" value="F:citrate synthase activity"/>
    <property type="evidence" value="ECO:0007669"/>
    <property type="project" value="UniProtKB-EC"/>
</dbReference>
<comment type="similarity">
    <text evidence="2 7 10">Belongs to the citrate synthase family.</text>
</comment>
<dbReference type="PANTHER" id="PTHR42871:SF1">
    <property type="entry name" value="CITRATE SYNTHASE"/>
    <property type="match status" value="1"/>
</dbReference>
<keyword evidence="12" id="KW-0012">Acyltransferase</keyword>
<dbReference type="EMBL" id="FUKQ01000047">
    <property type="protein sequence ID" value="SJN41494.1"/>
    <property type="molecule type" value="Genomic_DNA"/>
</dbReference>
<dbReference type="NCBIfam" id="NF004126">
    <property type="entry name" value="PRK05614.1"/>
    <property type="match status" value="1"/>
</dbReference>
<dbReference type="InterPro" id="IPR019810">
    <property type="entry name" value="Citrate_synthase_AS"/>
</dbReference>
<keyword evidence="4 7" id="KW-0808">Transferase</keyword>
<dbReference type="InterPro" id="IPR036969">
    <property type="entry name" value="Citrate_synthase_sf"/>
</dbReference>
<dbReference type="CDD" id="cd06114">
    <property type="entry name" value="EcCS_like"/>
    <property type="match status" value="1"/>
</dbReference>
<proteinExistence type="inferred from homology"/>